<dbReference type="RefSeq" id="WP_146611093.1">
    <property type="nucleotide sequence ID" value="NZ_JASHJG010000025.1"/>
</dbReference>
<comment type="caution">
    <text evidence="11">The sequence shown here is derived from an EMBL/GenBank/DDBJ whole genome shotgun (WGS) entry which is preliminary data.</text>
</comment>
<feature type="transmembrane region" description="Helical" evidence="9">
    <location>
        <begin position="25"/>
        <end position="47"/>
    </location>
</feature>
<keyword evidence="6 9" id="KW-1133">Transmembrane helix</keyword>
<evidence type="ECO:0000256" key="4">
    <source>
        <dbReference type="ARBA" id="ARBA00022519"/>
    </source>
</evidence>
<comment type="subcellular location">
    <subcellularLocation>
        <location evidence="1 9">Cell inner membrane</location>
        <topology evidence="1 9">Multi-pass membrane protein</topology>
    </subcellularLocation>
</comment>
<evidence type="ECO:0000256" key="3">
    <source>
        <dbReference type="ARBA" id="ARBA00022475"/>
    </source>
</evidence>
<dbReference type="Pfam" id="PF04290">
    <property type="entry name" value="DctQ"/>
    <property type="match status" value="1"/>
</dbReference>
<feature type="domain" description="Tripartite ATP-independent periplasmic transporters DctQ component" evidence="10">
    <location>
        <begin position="35"/>
        <end position="165"/>
    </location>
</feature>
<keyword evidence="7 9" id="KW-0472">Membrane</keyword>
<dbReference type="PANTHER" id="PTHR35011">
    <property type="entry name" value="2,3-DIKETO-L-GULONATE TRAP TRANSPORTER SMALL PERMEASE PROTEIN YIAM"/>
    <property type="match status" value="1"/>
</dbReference>
<organism evidence="11 12">
    <name type="scientific">Aquicoccus porphyridii</name>
    <dbReference type="NCBI Taxonomy" id="1852029"/>
    <lineage>
        <taxon>Bacteria</taxon>
        <taxon>Pseudomonadati</taxon>
        <taxon>Pseudomonadota</taxon>
        <taxon>Alphaproteobacteria</taxon>
        <taxon>Rhodobacterales</taxon>
        <taxon>Paracoccaceae</taxon>
        <taxon>Aquicoccus</taxon>
    </lineage>
</organism>
<comment type="function">
    <text evidence="9">Part of the tripartite ATP-independent periplasmic (TRAP) transport system.</text>
</comment>
<evidence type="ECO:0000259" key="10">
    <source>
        <dbReference type="Pfam" id="PF04290"/>
    </source>
</evidence>
<accession>A0A5A9YY42</accession>
<evidence type="ECO:0000256" key="7">
    <source>
        <dbReference type="ARBA" id="ARBA00023136"/>
    </source>
</evidence>
<reference evidence="11 12" key="1">
    <citation type="submission" date="2019-07" db="EMBL/GenBank/DDBJ databases">
        <title>Aquicoccus porphyridii gen. nov., sp. nov., isolated from a small marine red alga, Porphyridium marinum.</title>
        <authorList>
            <person name="Liu L."/>
        </authorList>
    </citation>
    <scope>NUCLEOTIDE SEQUENCE [LARGE SCALE GENOMIC DNA]</scope>
    <source>
        <strain evidence="11 12">L1 8-17</strain>
    </source>
</reference>
<evidence type="ECO:0000256" key="1">
    <source>
        <dbReference type="ARBA" id="ARBA00004429"/>
    </source>
</evidence>
<dbReference type="GO" id="GO:0022857">
    <property type="term" value="F:transmembrane transporter activity"/>
    <property type="evidence" value="ECO:0007669"/>
    <property type="project" value="UniProtKB-UniRule"/>
</dbReference>
<dbReference type="InterPro" id="IPR007387">
    <property type="entry name" value="TRAP_DctQ"/>
</dbReference>
<keyword evidence="3" id="KW-1003">Cell membrane</keyword>
<evidence type="ECO:0000256" key="9">
    <source>
        <dbReference type="RuleBase" id="RU369079"/>
    </source>
</evidence>
<dbReference type="GO" id="GO:0005886">
    <property type="term" value="C:plasma membrane"/>
    <property type="evidence" value="ECO:0007669"/>
    <property type="project" value="UniProtKB-SubCell"/>
</dbReference>
<proteinExistence type="inferred from homology"/>
<dbReference type="PANTHER" id="PTHR35011:SF4">
    <property type="entry name" value="SLL1102 PROTEIN"/>
    <property type="match status" value="1"/>
</dbReference>
<feature type="transmembrane region" description="Helical" evidence="9">
    <location>
        <begin position="53"/>
        <end position="75"/>
    </location>
</feature>
<evidence type="ECO:0000313" key="12">
    <source>
        <dbReference type="Proteomes" id="UP000325291"/>
    </source>
</evidence>
<evidence type="ECO:0000256" key="6">
    <source>
        <dbReference type="ARBA" id="ARBA00022989"/>
    </source>
</evidence>
<keyword evidence="2 9" id="KW-0813">Transport</keyword>
<evidence type="ECO:0000256" key="5">
    <source>
        <dbReference type="ARBA" id="ARBA00022692"/>
    </source>
</evidence>
<keyword evidence="12" id="KW-1185">Reference proteome</keyword>
<evidence type="ECO:0000256" key="2">
    <source>
        <dbReference type="ARBA" id="ARBA00022448"/>
    </source>
</evidence>
<name>A0A5A9YY42_9RHOB</name>
<feature type="transmembrane region" description="Helical" evidence="9">
    <location>
        <begin position="96"/>
        <end position="118"/>
    </location>
</feature>
<keyword evidence="4 9" id="KW-0997">Cell inner membrane</keyword>
<comment type="subunit">
    <text evidence="9">The complex comprises the extracytoplasmic solute receptor protein and the two transmembrane proteins.</text>
</comment>
<dbReference type="Proteomes" id="UP000325291">
    <property type="component" value="Unassembled WGS sequence"/>
</dbReference>
<sequence length="177" mass="19411">MGQNPVIFLRGVEKLIDAIAEAAGWIGWLLVLYCMVLGVTDVFLRYVMNQQSLWIGTTMQAAMVLMACVGGAYAIKYDAFVKLDVFYANASRRNRAILDIVTSAISFLFLYVLITKGIDAAQLSLRLGQVTPTAVPIPLYPIKAAIPVGAALVLIMLIRNFVRNVLIVVAEHPPEEN</sequence>
<evidence type="ECO:0000256" key="8">
    <source>
        <dbReference type="ARBA" id="ARBA00038436"/>
    </source>
</evidence>
<evidence type="ECO:0000313" key="11">
    <source>
        <dbReference type="EMBL" id="KAA0909825.1"/>
    </source>
</evidence>
<dbReference type="EMBL" id="VINQ01000024">
    <property type="protein sequence ID" value="KAA0909825.1"/>
    <property type="molecule type" value="Genomic_DNA"/>
</dbReference>
<dbReference type="InterPro" id="IPR055348">
    <property type="entry name" value="DctQ"/>
</dbReference>
<gene>
    <name evidence="11" type="ORF">FLO80_19865</name>
</gene>
<dbReference type="AlphaFoldDB" id="A0A5A9YY42"/>
<feature type="transmembrane region" description="Helical" evidence="9">
    <location>
        <begin position="138"/>
        <end position="158"/>
    </location>
</feature>
<comment type="similarity">
    <text evidence="8 9">Belongs to the TRAP transporter small permease family.</text>
</comment>
<protein>
    <recommendedName>
        <fullName evidence="9">TRAP transporter small permease protein</fullName>
    </recommendedName>
</protein>
<keyword evidence="5 9" id="KW-0812">Transmembrane</keyword>